<dbReference type="EMBL" id="MTYJ01000021">
    <property type="protein sequence ID" value="OQV21762.1"/>
    <property type="molecule type" value="Genomic_DNA"/>
</dbReference>
<organism evidence="2 3">
    <name type="scientific">Hypsibius exemplaris</name>
    <name type="common">Freshwater tardigrade</name>
    <dbReference type="NCBI Taxonomy" id="2072580"/>
    <lineage>
        <taxon>Eukaryota</taxon>
        <taxon>Metazoa</taxon>
        <taxon>Ecdysozoa</taxon>
        <taxon>Tardigrada</taxon>
        <taxon>Eutardigrada</taxon>
        <taxon>Parachela</taxon>
        <taxon>Hypsibioidea</taxon>
        <taxon>Hypsibiidae</taxon>
        <taxon>Hypsibius</taxon>
    </lineage>
</organism>
<dbReference type="Proteomes" id="UP000192578">
    <property type="component" value="Unassembled WGS sequence"/>
</dbReference>
<comment type="caution">
    <text evidence="2">The sequence shown here is derived from an EMBL/GenBank/DDBJ whole genome shotgun (WGS) entry which is preliminary data.</text>
</comment>
<feature type="compositionally biased region" description="Polar residues" evidence="1">
    <location>
        <begin position="120"/>
        <end position="132"/>
    </location>
</feature>
<evidence type="ECO:0000313" key="3">
    <source>
        <dbReference type="Proteomes" id="UP000192578"/>
    </source>
</evidence>
<accession>A0A1W0X3A1</accession>
<feature type="compositionally biased region" description="Basic and acidic residues" evidence="1">
    <location>
        <begin position="35"/>
        <end position="48"/>
    </location>
</feature>
<gene>
    <name evidence="2" type="ORF">BV898_04339</name>
</gene>
<dbReference type="AlphaFoldDB" id="A0A1W0X3A1"/>
<keyword evidence="3" id="KW-1185">Reference proteome</keyword>
<feature type="compositionally biased region" description="Basic residues" evidence="1">
    <location>
        <begin position="49"/>
        <end position="59"/>
    </location>
</feature>
<reference evidence="3" key="1">
    <citation type="submission" date="2017-01" db="EMBL/GenBank/DDBJ databases">
        <title>Comparative genomics of anhydrobiosis in the tardigrade Hypsibius dujardini.</title>
        <authorList>
            <person name="Yoshida Y."/>
            <person name="Koutsovoulos G."/>
            <person name="Laetsch D."/>
            <person name="Stevens L."/>
            <person name="Kumar S."/>
            <person name="Horikawa D."/>
            <person name="Ishino K."/>
            <person name="Komine S."/>
            <person name="Tomita M."/>
            <person name="Blaxter M."/>
            <person name="Arakawa K."/>
        </authorList>
    </citation>
    <scope>NUCLEOTIDE SEQUENCE [LARGE SCALE GENOMIC DNA]</scope>
    <source>
        <strain evidence="3">Z151</strain>
    </source>
</reference>
<evidence type="ECO:0000256" key="1">
    <source>
        <dbReference type="SAM" id="MobiDB-lite"/>
    </source>
</evidence>
<feature type="compositionally biased region" description="Polar residues" evidence="1">
    <location>
        <begin position="88"/>
        <end position="99"/>
    </location>
</feature>
<sequence length="192" mass="21348">MMVPPFNTHSRPLVRQSSFADTVSVYAIPPSARPHGRDSFHEPPEAARSHGHRPKVRRQPSRETLLDHQFDCPNGYHPPPMIHHQQHRNTLSPRQSSQEGPPEAALIVDLPPLEHPSVSHIRQSRNSPARQASQERLDLGPLFLPPPPAYSVPPPPPPPPRPQSPPPSFSTVCSRRNSAESIWSLPPPYSAT</sequence>
<feature type="compositionally biased region" description="Pro residues" evidence="1">
    <location>
        <begin position="143"/>
        <end position="168"/>
    </location>
</feature>
<evidence type="ECO:0000313" key="2">
    <source>
        <dbReference type="EMBL" id="OQV21762.1"/>
    </source>
</evidence>
<feature type="compositionally biased region" description="Basic and acidic residues" evidence="1">
    <location>
        <begin position="60"/>
        <end position="70"/>
    </location>
</feature>
<feature type="compositionally biased region" description="Polar residues" evidence="1">
    <location>
        <begin position="171"/>
        <end position="181"/>
    </location>
</feature>
<proteinExistence type="predicted"/>
<feature type="region of interest" description="Disordered" evidence="1">
    <location>
        <begin position="28"/>
        <end position="192"/>
    </location>
</feature>
<name>A0A1W0X3A1_HYPEX</name>
<protein>
    <submittedName>
        <fullName evidence="2">Uncharacterized protein</fullName>
    </submittedName>
</protein>